<feature type="compositionally biased region" description="Basic residues" evidence="1">
    <location>
        <begin position="43"/>
        <end position="61"/>
    </location>
</feature>
<comment type="caution">
    <text evidence="2">The sequence shown here is derived from an EMBL/GenBank/DDBJ whole genome shotgun (WGS) entry which is preliminary data.</text>
</comment>
<proteinExistence type="predicted"/>
<protein>
    <submittedName>
        <fullName evidence="2">Uncharacterized protein</fullName>
    </submittedName>
</protein>
<organism evidence="2 3">
    <name type="scientific">Dreissena polymorpha</name>
    <name type="common">Zebra mussel</name>
    <name type="synonym">Mytilus polymorpha</name>
    <dbReference type="NCBI Taxonomy" id="45954"/>
    <lineage>
        <taxon>Eukaryota</taxon>
        <taxon>Metazoa</taxon>
        <taxon>Spiralia</taxon>
        <taxon>Lophotrochozoa</taxon>
        <taxon>Mollusca</taxon>
        <taxon>Bivalvia</taxon>
        <taxon>Autobranchia</taxon>
        <taxon>Heteroconchia</taxon>
        <taxon>Euheterodonta</taxon>
        <taxon>Imparidentia</taxon>
        <taxon>Neoheterodontei</taxon>
        <taxon>Myida</taxon>
        <taxon>Dreissenoidea</taxon>
        <taxon>Dreissenidae</taxon>
        <taxon>Dreissena</taxon>
    </lineage>
</organism>
<name>A0A9D3YKI3_DREPO</name>
<sequence length="81" mass="8980">MTTQSTSYQRCGAESLGSLQGDSVPGSVPRQSPPKATGGHSFKNTKRRRTGFNKPMRRKVKQQQIYASDMQYVKCDALLSN</sequence>
<evidence type="ECO:0000256" key="1">
    <source>
        <dbReference type="SAM" id="MobiDB-lite"/>
    </source>
</evidence>
<evidence type="ECO:0000313" key="3">
    <source>
        <dbReference type="Proteomes" id="UP000828390"/>
    </source>
</evidence>
<feature type="region of interest" description="Disordered" evidence="1">
    <location>
        <begin position="1"/>
        <end position="62"/>
    </location>
</feature>
<evidence type="ECO:0000313" key="2">
    <source>
        <dbReference type="EMBL" id="KAH3700553.1"/>
    </source>
</evidence>
<accession>A0A9D3YKI3</accession>
<gene>
    <name evidence="2" type="ORF">DPMN_075532</name>
</gene>
<dbReference type="EMBL" id="JAIWYP010000015">
    <property type="protein sequence ID" value="KAH3700553.1"/>
    <property type="molecule type" value="Genomic_DNA"/>
</dbReference>
<keyword evidence="3" id="KW-1185">Reference proteome</keyword>
<dbReference type="AlphaFoldDB" id="A0A9D3YKI3"/>
<dbReference type="Proteomes" id="UP000828390">
    <property type="component" value="Unassembled WGS sequence"/>
</dbReference>
<reference evidence="2" key="2">
    <citation type="submission" date="2020-11" db="EMBL/GenBank/DDBJ databases">
        <authorList>
            <person name="McCartney M.A."/>
            <person name="Auch B."/>
            <person name="Kono T."/>
            <person name="Mallez S."/>
            <person name="Becker A."/>
            <person name="Gohl D.M."/>
            <person name="Silverstein K.A.T."/>
            <person name="Koren S."/>
            <person name="Bechman K.B."/>
            <person name="Herman A."/>
            <person name="Abrahante J.E."/>
            <person name="Garbe J."/>
        </authorList>
    </citation>
    <scope>NUCLEOTIDE SEQUENCE</scope>
    <source>
        <strain evidence="2">Duluth1</strain>
        <tissue evidence="2">Whole animal</tissue>
    </source>
</reference>
<reference evidence="2" key="1">
    <citation type="journal article" date="2019" name="bioRxiv">
        <title>The Genome of the Zebra Mussel, Dreissena polymorpha: A Resource for Invasive Species Research.</title>
        <authorList>
            <person name="McCartney M.A."/>
            <person name="Auch B."/>
            <person name="Kono T."/>
            <person name="Mallez S."/>
            <person name="Zhang Y."/>
            <person name="Obille A."/>
            <person name="Becker A."/>
            <person name="Abrahante J.E."/>
            <person name="Garbe J."/>
            <person name="Badalamenti J.P."/>
            <person name="Herman A."/>
            <person name="Mangelson H."/>
            <person name="Liachko I."/>
            <person name="Sullivan S."/>
            <person name="Sone E.D."/>
            <person name="Koren S."/>
            <person name="Silverstein K.A.T."/>
            <person name="Beckman K.B."/>
            <person name="Gohl D.M."/>
        </authorList>
    </citation>
    <scope>NUCLEOTIDE SEQUENCE</scope>
    <source>
        <strain evidence="2">Duluth1</strain>
        <tissue evidence="2">Whole animal</tissue>
    </source>
</reference>